<evidence type="ECO:0000313" key="2">
    <source>
        <dbReference type="Proteomes" id="UP000240325"/>
    </source>
</evidence>
<keyword evidence="2" id="KW-1185">Reference proteome</keyword>
<sequence length="111" mass="13196">MDSLQKSIDIFDNELQDENFKLINFNDLQEGNIVMSITMTNSQKYFDRFGYEEYNMTKIGILIKKNYENYGDSTILQYDNYKKCYTKTHFYSDPLSSGNVAIYQYFHANKN</sequence>
<gene>
    <name evidence="1" type="ORF">BMW23_1005</name>
</gene>
<protein>
    <submittedName>
        <fullName evidence="1">Uncharacterized protein</fullName>
    </submittedName>
</protein>
<organism evidence="1">
    <name type="scientific">Bodo saltans virus</name>
    <dbReference type="NCBI Taxonomy" id="2024608"/>
    <lineage>
        <taxon>Viruses</taxon>
        <taxon>Varidnaviria</taxon>
        <taxon>Bamfordvirae</taxon>
        <taxon>Nucleocytoviricota</taxon>
        <taxon>Megaviricetes</taxon>
        <taxon>Imitervirales</taxon>
        <taxon>Mimiviridae</taxon>
        <taxon>Klosneuvirinae</taxon>
        <taxon>Theiavirus</taxon>
        <taxon>Theiavirus salishense</taxon>
    </lineage>
</organism>
<name>A0A2H4UVV8_9VIRU</name>
<dbReference type="EMBL" id="MF782455">
    <property type="protein sequence ID" value="ATZ81050.1"/>
    <property type="molecule type" value="Genomic_DNA"/>
</dbReference>
<proteinExistence type="predicted"/>
<evidence type="ECO:0000313" key="1">
    <source>
        <dbReference type="EMBL" id="ATZ81050.1"/>
    </source>
</evidence>
<reference evidence="1" key="1">
    <citation type="journal article" date="2017" name="Elife">
        <title>The kinetoplastid-infecting Bodo saltans virus (BsV), a window into the most abundant giant viruses in the sea.</title>
        <authorList>
            <person name="Deeg C.M."/>
            <person name="Chow C.-E.T."/>
            <person name="Suttle C.A."/>
        </authorList>
    </citation>
    <scope>NUCLEOTIDE SEQUENCE</scope>
    <source>
        <strain evidence="1">NG1</strain>
    </source>
</reference>
<accession>A0A2H4UVV8</accession>
<dbReference type="Proteomes" id="UP000240325">
    <property type="component" value="Segment"/>
</dbReference>